<proteinExistence type="predicted"/>
<reference evidence="1" key="1">
    <citation type="submission" date="2025-08" db="UniProtKB">
        <authorList>
            <consortium name="Ensembl"/>
        </authorList>
    </citation>
    <scope>IDENTIFICATION</scope>
</reference>
<keyword evidence="2" id="KW-1185">Reference proteome</keyword>
<sequence>MLRTPTHSRLHTFQGYVLTFHTFNLACVLTNCLALQGYILDRQVVKEFDSQFEQALPEPAAEEHHSIQPRDWVHMKVFKRKNALKARWTTPHQVLLVTNTAVKGKYKPFIDSRFSLKKAFRKSKRERKEICNWEECHWRFKTYGAVLLIRTCINVITCTITDRKGIIGISWRAECLVGREQGKQ</sequence>
<dbReference type="Gene3D" id="2.30.30.850">
    <property type="match status" value="1"/>
</dbReference>
<evidence type="ECO:0000313" key="2">
    <source>
        <dbReference type="Proteomes" id="UP000694388"/>
    </source>
</evidence>
<protein>
    <submittedName>
        <fullName evidence="1">Uncharacterized protein</fullName>
    </submittedName>
</protein>
<evidence type="ECO:0000313" key="1">
    <source>
        <dbReference type="Ensembl" id="ENSEBUP00000011855.1"/>
    </source>
</evidence>
<reference evidence="1" key="2">
    <citation type="submission" date="2025-09" db="UniProtKB">
        <authorList>
            <consortium name="Ensembl"/>
        </authorList>
    </citation>
    <scope>IDENTIFICATION</scope>
</reference>
<accession>A0A8C4QA59</accession>
<dbReference type="Ensembl" id="ENSEBUT00000012431.1">
    <property type="protein sequence ID" value="ENSEBUP00000011855.1"/>
    <property type="gene ID" value="ENSEBUG00000007588.1"/>
</dbReference>
<dbReference type="Proteomes" id="UP000694388">
    <property type="component" value="Unplaced"/>
</dbReference>
<name>A0A8C4QA59_EPTBU</name>
<organism evidence="1 2">
    <name type="scientific">Eptatretus burgeri</name>
    <name type="common">Inshore hagfish</name>
    <dbReference type="NCBI Taxonomy" id="7764"/>
    <lineage>
        <taxon>Eukaryota</taxon>
        <taxon>Metazoa</taxon>
        <taxon>Chordata</taxon>
        <taxon>Craniata</taxon>
        <taxon>Vertebrata</taxon>
        <taxon>Cyclostomata</taxon>
        <taxon>Myxini</taxon>
        <taxon>Myxiniformes</taxon>
        <taxon>Myxinidae</taxon>
        <taxon>Eptatretinae</taxon>
        <taxon>Eptatretus</taxon>
    </lineage>
</organism>
<dbReference type="AlphaFoldDB" id="A0A8C4QA59"/>